<dbReference type="AlphaFoldDB" id="A0A9Q2XSL7"/>
<gene>
    <name evidence="2" type="ORF">KUO17_26260</name>
</gene>
<dbReference type="RefSeq" id="WP_217978460.1">
    <property type="nucleotide sequence ID" value="NZ_JAHTBI010000163.1"/>
</dbReference>
<comment type="caution">
    <text evidence="2">The sequence shown here is derived from an EMBL/GenBank/DDBJ whole genome shotgun (WGS) entry which is preliminary data.</text>
</comment>
<protein>
    <submittedName>
        <fullName evidence="2">Vps62-related protein</fullName>
    </submittedName>
</protein>
<dbReference type="PROSITE" id="PS51412">
    <property type="entry name" value="MACPF_2"/>
    <property type="match status" value="1"/>
</dbReference>
<organism evidence="2 3">
    <name type="scientific">Pseudomonas aegrilactucae</name>
    <dbReference type="NCBI Taxonomy" id="2854028"/>
    <lineage>
        <taxon>Bacteria</taxon>
        <taxon>Pseudomonadati</taxon>
        <taxon>Pseudomonadota</taxon>
        <taxon>Gammaproteobacteria</taxon>
        <taxon>Pseudomonadales</taxon>
        <taxon>Pseudomonadaceae</taxon>
        <taxon>Pseudomonas</taxon>
    </lineage>
</organism>
<accession>A0A9Q2XSL7</accession>
<evidence type="ECO:0000313" key="3">
    <source>
        <dbReference type="Proteomes" id="UP001106592"/>
    </source>
</evidence>
<evidence type="ECO:0000259" key="1">
    <source>
        <dbReference type="PROSITE" id="PS51412"/>
    </source>
</evidence>
<feature type="domain" description="MACPF" evidence="1">
    <location>
        <begin position="1"/>
        <end position="252"/>
    </location>
</feature>
<dbReference type="InterPro" id="IPR009291">
    <property type="entry name" value="Vps62"/>
</dbReference>
<keyword evidence="3" id="KW-1185">Reference proteome</keyword>
<dbReference type="PANTHER" id="PTHR48219:SF2">
    <property type="entry name" value="VACUOLAR PROTEIN SORTING-ASSOCIATED PROTEIN 62"/>
    <property type="match status" value="1"/>
</dbReference>
<sequence length="457" mass="50559">MLYRSDFRQVQGNTIELYREELGQSVGVAGNYKLFSASLKVAYNSTSLSQEETTYNTVREVHRLWQINLPGPTRLQKYLKAEVRELLENNQVPAHEVFDTLGAYYISEAVVGGRIDYSAATKSLRTNSSYDVSVIAQASYQALVGEIKVDNASKLGKDIENFRSVSEFTLQTVGGKPGLASRIFHDDDKHSAFAEWSASLLNYAVLMDFTDDSLAPIWLLVADQKRRDALAQAFPEWLQSKINPVPKQQQVLTINRQPPMICVGNDGGSGAKRDLSVWAPSTDEVNKYGGQFAQPNHASGADGRSVLLRDLYELGYLKAPVSFTLVWTDTGSGKSRDYACWRAVPPAGYRALGDLMVLGSDGYSVPDSMKKNLICVHESLCRDLEESDFRNNAEVWNDTGTGARQDLSLWHITPPDESRAVKAGTFIGVNHRGAINHDDIGRFRGVLGVLLSNYTTS</sequence>
<dbReference type="Pfam" id="PF06101">
    <property type="entry name" value="Vps62"/>
    <property type="match status" value="1"/>
</dbReference>
<dbReference type="EMBL" id="JAHTBI010000163">
    <property type="protein sequence ID" value="MBV6290474.1"/>
    <property type="molecule type" value="Genomic_DNA"/>
</dbReference>
<reference evidence="2" key="1">
    <citation type="journal article" date="2022" name="Int. J. Syst. Evol. Microbiol.">
        <title>Pseudomonas aegrilactucae sp. nov. and Pseudomonas morbosilactucae sp. nov., pathogens causing bacterial rot of lettuce in Japan.</title>
        <authorList>
            <person name="Sawada H."/>
            <person name="Fujikawa T."/>
            <person name="Satou M."/>
        </authorList>
    </citation>
    <scope>NUCLEOTIDE SEQUENCE</scope>
    <source>
        <strain evidence="2">MAFF 301350</strain>
    </source>
</reference>
<dbReference type="PANTHER" id="PTHR48219">
    <property type="entry name" value="VACUOLAR PROTEIN SORTING-ASSOCIATED PROTEIN 62-RELATED"/>
    <property type="match status" value="1"/>
</dbReference>
<dbReference type="Proteomes" id="UP001106592">
    <property type="component" value="Unassembled WGS sequence"/>
</dbReference>
<dbReference type="Pfam" id="PF01823">
    <property type="entry name" value="MACPF"/>
    <property type="match status" value="1"/>
</dbReference>
<proteinExistence type="predicted"/>
<evidence type="ECO:0000313" key="2">
    <source>
        <dbReference type="EMBL" id="MBV6290474.1"/>
    </source>
</evidence>
<dbReference type="InterPro" id="IPR020864">
    <property type="entry name" value="MACPF"/>
</dbReference>
<reference evidence="2" key="2">
    <citation type="journal article" date="2023" name="Plant Pathol.">
        <title>Dismantling and reorganizing Pseudomonas marginalis sensu#lato.</title>
        <authorList>
            <person name="Sawada H."/>
            <person name="Fujikawa T."/>
            <person name="Satou M."/>
        </authorList>
    </citation>
    <scope>NUCLEOTIDE SEQUENCE</scope>
    <source>
        <strain evidence="2">MAFF 301350</strain>
    </source>
</reference>
<name>A0A9Q2XSL7_9PSED</name>